<evidence type="ECO:0000313" key="3">
    <source>
        <dbReference type="Proteomes" id="UP000735302"/>
    </source>
</evidence>
<evidence type="ECO:0000313" key="2">
    <source>
        <dbReference type="EMBL" id="GFO38572.1"/>
    </source>
</evidence>
<feature type="region of interest" description="Disordered" evidence="1">
    <location>
        <begin position="81"/>
        <end position="180"/>
    </location>
</feature>
<evidence type="ECO:0000256" key="1">
    <source>
        <dbReference type="SAM" id="MobiDB-lite"/>
    </source>
</evidence>
<protein>
    <submittedName>
        <fullName evidence="2">Uncharacterized protein</fullName>
    </submittedName>
</protein>
<dbReference type="EMBL" id="BLXT01007322">
    <property type="protein sequence ID" value="GFO38572.1"/>
    <property type="molecule type" value="Genomic_DNA"/>
</dbReference>
<feature type="compositionally biased region" description="Low complexity" evidence="1">
    <location>
        <begin position="88"/>
        <end position="98"/>
    </location>
</feature>
<reference evidence="2 3" key="1">
    <citation type="journal article" date="2021" name="Elife">
        <title>Chloroplast acquisition without the gene transfer in kleptoplastic sea slugs, Plakobranchus ocellatus.</title>
        <authorList>
            <person name="Maeda T."/>
            <person name="Takahashi S."/>
            <person name="Yoshida T."/>
            <person name="Shimamura S."/>
            <person name="Takaki Y."/>
            <person name="Nagai Y."/>
            <person name="Toyoda A."/>
            <person name="Suzuki Y."/>
            <person name="Arimoto A."/>
            <person name="Ishii H."/>
            <person name="Satoh N."/>
            <person name="Nishiyama T."/>
            <person name="Hasebe M."/>
            <person name="Maruyama T."/>
            <person name="Minagawa J."/>
            <person name="Obokata J."/>
            <person name="Shigenobu S."/>
        </authorList>
    </citation>
    <scope>NUCLEOTIDE SEQUENCE [LARGE SCALE GENOMIC DNA]</scope>
</reference>
<dbReference type="AlphaFoldDB" id="A0AAV4D321"/>
<gene>
    <name evidence="2" type="ORF">PoB_006507700</name>
</gene>
<proteinExistence type="predicted"/>
<feature type="compositionally biased region" description="Acidic residues" evidence="1">
    <location>
        <begin position="151"/>
        <end position="164"/>
    </location>
</feature>
<organism evidence="2 3">
    <name type="scientific">Plakobranchus ocellatus</name>
    <dbReference type="NCBI Taxonomy" id="259542"/>
    <lineage>
        <taxon>Eukaryota</taxon>
        <taxon>Metazoa</taxon>
        <taxon>Spiralia</taxon>
        <taxon>Lophotrochozoa</taxon>
        <taxon>Mollusca</taxon>
        <taxon>Gastropoda</taxon>
        <taxon>Heterobranchia</taxon>
        <taxon>Euthyneura</taxon>
        <taxon>Panpulmonata</taxon>
        <taxon>Sacoglossa</taxon>
        <taxon>Placobranchoidea</taxon>
        <taxon>Plakobranchidae</taxon>
        <taxon>Plakobranchus</taxon>
    </lineage>
</organism>
<name>A0AAV4D321_9GAST</name>
<comment type="caution">
    <text evidence="2">The sequence shown here is derived from an EMBL/GenBank/DDBJ whole genome shotgun (WGS) entry which is preliminary data.</text>
</comment>
<keyword evidence="3" id="KW-1185">Reference proteome</keyword>
<feature type="compositionally biased region" description="Basic residues" evidence="1">
    <location>
        <begin position="168"/>
        <end position="180"/>
    </location>
</feature>
<accession>A0AAV4D321</accession>
<dbReference type="Proteomes" id="UP000735302">
    <property type="component" value="Unassembled WGS sequence"/>
</dbReference>
<sequence length="180" mass="20542">MKFSYTLVVLFCQGSLKLPRVWIYQVHNKVISDSQALYQAGAPVEGFEPETKGPLQGGCAIHCATQAPTYQQYDHRATTLKGNRGSYTTHSSIPPTHHTLSHSNKRGGGGGGGDQEEEEEEKEEEEGDKEEEEEAEKRRRRTRGRGGREEEKEEEEEDKEGEEEEKGKRRKGRRRREKVR</sequence>
<feature type="compositionally biased region" description="Acidic residues" evidence="1">
    <location>
        <begin position="114"/>
        <end position="134"/>
    </location>
</feature>